<dbReference type="Gene3D" id="4.10.830.40">
    <property type="match status" value="1"/>
</dbReference>
<comment type="pathway">
    <text evidence="4">Protein modification; protein ubiquitination.</text>
</comment>
<organism evidence="21 22">
    <name type="scientific">Nothocercus nigrocapillus</name>
    <dbReference type="NCBI Taxonomy" id="1977171"/>
    <lineage>
        <taxon>Eukaryota</taxon>
        <taxon>Metazoa</taxon>
        <taxon>Chordata</taxon>
        <taxon>Craniata</taxon>
        <taxon>Vertebrata</taxon>
        <taxon>Euteleostomi</taxon>
        <taxon>Archelosauria</taxon>
        <taxon>Archosauria</taxon>
        <taxon>Dinosauria</taxon>
        <taxon>Saurischia</taxon>
        <taxon>Theropoda</taxon>
        <taxon>Coelurosauria</taxon>
        <taxon>Aves</taxon>
        <taxon>Palaeognathae</taxon>
        <taxon>Tinamiformes</taxon>
        <taxon>Tinamidae</taxon>
        <taxon>Nothocercus</taxon>
    </lineage>
</organism>
<proteinExistence type="predicted"/>
<evidence type="ECO:0000256" key="3">
    <source>
        <dbReference type="ARBA" id="ARBA00004496"/>
    </source>
</evidence>
<dbReference type="InterPro" id="IPR003877">
    <property type="entry name" value="SPRY_dom"/>
</dbReference>
<dbReference type="PRINTS" id="PR01407">
    <property type="entry name" value="BUTYPHLNCDUF"/>
</dbReference>
<dbReference type="InterPro" id="IPR003879">
    <property type="entry name" value="Butyrophylin_SPRY"/>
</dbReference>
<reference evidence="22" key="1">
    <citation type="submission" date="2023-07" db="EMBL/GenBank/DDBJ databases">
        <title>Bird 10,000 Genomes (B10K) Project - Family phase.</title>
        <authorList>
            <person name="Zhang G."/>
        </authorList>
    </citation>
    <scope>NUCLEOTIDE SEQUENCE [LARGE SCALE GENOMIC DNA]</scope>
</reference>
<dbReference type="GO" id="GO:0005737">
    <property type="term" value="C:cytoplasm"/>
    <property type="evidence" value="ECO:0007669"/>
    <property type="project" value="UniProtKB-SubCell"/>
</dbReference>
<dbReference type="PROSITE" id="PS50089">
    <property type="entry name" value="ZF_RING_2"/>
    <property type="match status" value="1"/>
</dbReference>
<evidence type="ECO:0000259" key="20">
    <source>
        <dbReference type="PROSITE" id="PS50188"/>
    </source>
</evidence>
<dbReference type="InterPro" id="IPR006574">
    <property type="entry name" value="PRY"/>
</dbReference>
<dbReference type="GO" id="GO:0008270">
    <property type="term" value="F:zinc ion binding"/>
    <property type="evidence" value="ECO:0007669"/>
    <property type="project" value="UniProtKB-KW"/>
</dbReference>
<dbReference type="InterPro" id="IPR013320">
    <property type="entry name" value="ConA-like_dom_sf"/>
</dbReference>
<dbReference type="EC" id="2.3.2.27" evidence="5"/>
<evidence type="ECO:0000313" key="21">
    <source>
        <dbReference type="EMBL" id="NXD10121.1"/>
    </source>
</evidence>
<dbReference type="EMBL" id="WBNA01000080">
    <property type="protein sequence ID" value="NXD10121.1"/>
    <property type="molecule type" value="Genomic_DNA"/>
</dbReference>
<dbReference type="Proteomes" id="UP000661971">
    <property type="component" value="Unassembled WGS sequence"/>
</dbReference>
<evidence type="ECO:0000256" key="1">
    <source>
        <dbReference type="ARBA" id="ARBA00000900"/>
    </source>
</evidence>
<keyword evidence="10" id="KW-0479">Metal-binding</keyword>
<dbReference type="Pfam" id="PF13445">
    <property type="entry name" value="zf-RING_UBOX"/>
    <property type="match status" value="1"/>
</dbReference>
<dbReference type="GO" id="GO:0045087">
    <property type="term" value="P:innate immune response"/>
    <property type="evidence" value="ECO:0007669"/>
    <property type="project" value="UniProtKB-KW"/>
</dbReference>
<evidence type="ECO:0000256" key="17">
    <source>
        <dbReference type="PROSITE-ProRule" id="PRU00024"/>
    </source>
</evidence>
<dbReference type="Pfam" id="PF13765">
    <property type="entry name" value="PRY"/>
    <property type="match status" value="1"/>
</dbReference>
<evidence type="ECO:0000256" key="7">
    <source>
        <dbReference type="ARBA" id="ARBA00022553"/>
    </source>
</evidence>
<dbReference type="InterPro" id="IPR017907">
    <property type="entry name" value="Znf_RING_CS"/>
</dbReference>
<feature type="non-terminal residue" evidence="21">
    <location>
        <position position="607"/>
    </location>
</feature>
<dbReference type="InterPro" id="IPR058030">
    <property type="entry name" value="TRIM8/14/16/25/29/45/65_CC"/>
</dbReference>
<dbReference type="SUPFAM" id="SSF57845">
    <property type="entry name" value="B-box zinc-binding domain"/>
    <property type="match status" value="1"/>
</dbReference>
<dbReference type="GO" id="GO:0016874">
    <property type="term" value="F:ligase activity"/>
    <property type="evidence" value="ECO:0007669"/>
    <property type="project" value="UniProtKB-KW"/>
</dbReference>
<dbReference type="CDD" id="cd16597">
    <property type="entry name" value="RING-HC_TRIM25_C-IV"/>
    <property type="match status" value="1"/>
</dbReference>
<dbReference type="SMART" id="SM00589">
    <property type="entry name" value="PRY"/>
    <property type="match status" value="1"/>
</dbReference>
<dbReference type="AlphaFoldDB" id="A0A851T462"/>
<evidence type="ECO:0000256" key="10">
    <source>
        <dbReference type="ARBA" id="ARBA00022723"/>
    </source>
</evidence>
<accession>A0A851T462</accession>
<keyword evidence="11 17" id="KW-0863">Zinc-finger</keyword>
<dbReference type="SMART" id="SM00184">
    <property type="entry name" value="RING"/>
    <property type="match status" value="1"/>
</dbReference>
<dbReference type="InterPro" id="IPR027370">
    <property type="entry name" value="Znf-RING_euk"/>
</dbReference>
<comment type="caution">
    <text evidence="21">The sequence shown here is derived from an EMBL/GenBank/DDBJ whole genome shotgun (WGS) entry which is preliminary data.</text>
</comment>
<dbReference type="SUPFAM" id="SSF49899">
    <property type="entry name" value="Concanavalin A-like lectins/glucanases"/>
    <property type="match status" value="1"/>
</dbReference>
<evidence type="ECO:0000256" key="9">
    <source>
        <dbReference type="ARBA" id="ARBA00022679"/>
    </source>
</evidence>
<dbReference type="PANTHER" id="PTHR25465:SF77">
    <property type="entry name" value="E3 UBIQUITIN_ISG15 LIGASE TRIM25"/>
    <property type="match status" value="1"/>
</dbReference>
<dbReference type="InterPro" id="IPR043136">
    <property type="entry name" value="B30.2/SPRY_sf"/>
</dbReference>
<evidence type="ECO:0000256" key="8">
    <source>
        <dbReference type="ARBA" id="ARBA00022588"/>
    </source>
</evidence>
<evidence type="ECO:0000256" key="2">
    <source>
        <dbReference type="ARBA" id="ARBA00004123"/>
    </source>
</evidence>
<dbReference type="GO" id="GO:0005634">
    <property type="term" value="C:nucleus"/>
    <property type="evidence" value="ECO:0007669"/>
    <property type="project" value="UniProtKB-SubCell"/>
</dbReference>
<dbReference type="InterPro" id="IPR001870">
    <property type="entry name" value="B30.2/SPRY"/>
</dbReference>
<keyword evidence="22" id="KW-1185">Reference proteome</keyword>
<keyword evidence="13" id="KW-0862">Zinc</keyword>
<dbReference type="InterPro" id="IPR051051">
    <property type="entry name" value="E3_ubiq-ligase_TRIM/RNF"/>
</dbReference>
<evidence type="ECO:0000256" key="16">
    <source>
        <dbReference type="ARBA" id="ARBA00023242"/>
    </source>
</evidence>
<dbReference type="FunFam" id="2.60.120.920:FF:000045">
    <property type="entry name" value="E3 ubiquitin/ISG15 ligase TRIM25"/>
    <property type="match status" value="1"/>
</dbReference>
<keyword evidence="9" id="KW-0808">Transferase</keyword>
<keyword evidence="14" id="KW-0391">Immunity</keyword>
<dbReference type="SMART" id="SM00449">
    <property type="entry name" value="SPRY"/>
    <property type="match status" value="1"/>
</dbReference>
<dbReference type="Gene3D" id="3.30.160.60">
    <property type="entry name" value="Classic Zinc Finger"/>
    <property type="match status" value="1"/>
</dbReference>
<keyword evidence="8" id="KW-0399">Innate immunity</keyword>
<dbReference type="PROSITE" id="PS50119">
    <property type="entry name" value="ZF_BBOX"/>
    <property type="match status" value="1"/>
</dbReference>
<dbReference type="PROSITE" id="PS50188">
    <property type="entry name" value="B302_SPRY"/>
    <property type="match status" value="1"/>
</dbReference>
<dbReference type="SUPFAM" id="SSF57850">
    <property type="entry name" value="RING/U-box"/>
    <property type="match status" value="1"/>
</dbReference>
<dbReference type="CDD" id="cd19769">
    <property type="entry name" value="Bbox2_TRIM16-like"/>
    <property type="match status" value="1"/>
</dbReference>
<sequence>RMASLTHAKSEPSLATLEDELTCSICLCLFSSPVTVPCGHNFCASCLELTWAGAERDFSCPQCRTTFASRPQLRKNTVLCRVVQELQGGPADATAKAGDGAAAAVPCDSCLQALAAKTCLTCMASFCPEHLRPHQESPAFRDHQLCPPLPDLQQRKCASHNKLLELFCREHATCICSTCILSHRLCHTSPLQQAKAEAEVALKKKLMQIHNQSRTAAQALTLVKTNKSHTTETASRKRDLIMTEFSEIKALLGEEENRLLKIIGDEERRVCNKFDYILGVLGSKNNEMQSIRDQIEMALTERDDILFLKRAAALKQVTTKDAFTPTIEMDQNVLHSAYQSAINIKETVKLLVTQSREKSAEGNVSLAELALATQKEKTPNETQATLQEKTDTMSSQIAKLYLLSSVDTAPNAASAATKQLIDSFLKKPREELLQYAADITLDYNTAHNQMVLSDKYTKMSISEIPLNYSDHPQRFTSCSQVLGFQCFKRGIHYWEVELQNNNFCGIGICYGSMERKGPESRLGRNGSSWCIEWFNNKISAWHDDVEKCLPNTKATRIGVLLHCDQGFVIFLAVGEKHNLIYKYKTQFTEALYPAFWVFSSGTVLSLC</sequence>
<evidence type="ECO:0000259" key="19">
    <source>
        <dbReference type="PROSITE" id="PS50119"/>
    </source>
</evidence>
<dbReference type="InterPro" id="IPR001841">
    <property type="entry name" value="Znf_RING"/>
</dbReference>
<dbReference type="CDD" id="cd19842">
    <property type="entry name" value="Bbox1_TRIM25-like_C-IV"/>
    <property type="match status" value="1"/>
</dbReference>
<keyword evidence="16" id="KW-0539">Nucleus</keyword>
<evidence type="ECO:0000256" key="13">
    <source>
        <dbReference type="ARBA" id="ARBA00022833"/>
    </source>
</evidence>
<evidence type="ECO:0000256" key="15">
    <source>
        <dbReference type="ARBA" id="ARBA00023054"/>
    </source>
</evidence>
<keyword evidence="21" id="KW-0436">Ligase</keyword>
<feature type="domain" description="RING-type" evidence="18">
    <location>
        <begin position="23"/>
        <end position="64"/>
    </location>
</feature>
<dbReference type="InterPro" id="IPR013083">
    <property type="entry name" value="Znf_RING/FYVE/PHD"/>
</dbReference>
<keyword evidence="7" id="KW-0597">Phosphoprotein</keyword>
<dbReference type="Pfam" id="PF25600">
    <property type="entry name" value="TRIM_CC"/>
    <property type="match status" value="1"/>
</dbReference>
<gene>
    <name evidence="21" type="primary">Trim25</name>
    <name evidence="21" type="ORF">NOTNIG_R01732</name>
</gene>
<feature type="non-terminal residue" evidence="21">
    <location>
        <position position="1"/>
    </location>
</feature>
<keyword evidence="15" id="KW-0175">Coiled coil</keyword>
<evidence type="ECO:0000256" key="14">
    <source>
        <dbReference type="ARBA" id="ARBA00022859"/>
    </source>
</evidence>
<dbReference type="GO" id="GO:0061630">
    <property type="term" value="F:ubiquitin protein ligase activity"/>
    <property type="evidence" value="ECO:0007669"/>
    <property type="project" value="UniProtKB-EC"/>
</dbReference>
<dbReference type="Gene3D" id="2.60.120.920">
    <property type="match status" value="1"/>
</dbReference>
<dbReference type="Gene3D" id="3.30.40.10">
    <property type="entry name" value="Zinc/RING finger domain, C3HC4 (zinc finger)"/>
    <property type="match status" value="1"/>
</dbReference>
<keyword evidence="6" id="KW-0963">Cytoplasm</keyword>
<dbReference type="SMART" id="SM00336">
    <property type="entry name" value="BBOX"/>
    <property type="match status" value="2"/>
</dbReference>
<dbReference type="Pfam" id="PF00622">
    <property type="entry name" value="SPRY"/>
    <property type="match status" value="1"/>
</dbReference>
<feature type="domain" description="B30.2/SPRY" evidence="20">
    <location>
        <begin position="419"/>
        <end position="607"/>
    </location>
</feature>
<evidence type="ECO:0000313" key="22">
    <source>
        <dbReference type="Proteomes" id="UP000661971"/>
    </source>
</evidence>
<evidence type="ECO:0000256" key="4">
    <source>
        <dbReference type="ARBA" id="ARBA00004906"/>
    </source>
</evidence>
<comment type="catalytic activity">
    <reaction evidence="1">
        <text>S-ubiquitinyl-[E2 ubiquitin-conjugating enzyme]-L-cysteine + [acceptor protein]-L-lysine = [E2 ubiquitin-conjugating enzyme]-L-cysteine + N(6)-ubiquitinyl-[acceptor protein]-L-lysine.</text>
        <dbReference type="EC" id="2.3.2.27"/>
    </reaction>
</comment>
<evidence type="ECO:0000256" key="12">
    <source>
        <dbReference type="ARBA" id="ARBA00022786"/>
    </source>
</evidence>
<evidence type="ECO:0000259" key="18">
    <source>
        <dbReference type="PROSITE" id="PS50089"/>
    </source>
</evidence>
<protein>
    <recommendedName>
        <fullName evidence="5">RING-type E3 ubiquitin transferase</fullName>
        <ecNumber evidence="5">2.3.2.27</ecNumber>
    </recommendedName>
</protein>
<evidence type="ECO:0000256" key="5">
    <source>
        <dbReference type="ARBA" id="ARBA00012483"/>
    </source>
</evidence>
<feature type="domain" description="B box-type" evidence="19">
    <location>
        <begin position="152"/>
        <end position="191"/>
    </location>
</feature>
<evidence type="ECO:0000256" key="6">
    <source>
        <dbReference type="ARBA" id="ARBA00022490"/>
    </source>
</evidence>
<name>A0A851T462_9AVES</name>
<dbReference type="InterPro" id="IPR000315">
    <property type="entry name" value="Znf_B-box"/>
</dbReference>
<dbReference type="PANTHER" id="PTHR25465">
    <property type="entry name" value="B-BOX DOMAIN CONTAINING"/>
    <property type="match status" value="1"/>
</dbReference>
<dbReference type="PROSITE" id="PS00518">
    <property type="entry name" value="ZF_RING_1"/>
    <property type="match status" value="1"/>
</dbReference>
<comment type="subcellular location">
    <subcellularLocation>
        <location evidence="3">Cytoplasm</location>
    </subcellularLocation>
    <subcellularLocation>
        <location evidence="2">Nucleus</location>
    </subcellularLocation>
</comment>
<evidence type="ECO:0000256" key="11">
    <source>
        <dbReference type="ARBA" id="ARBA00022771"/>
    </source>
</evidence>
<keyword evidence="12" id="KW-0833">Ubl conjugation pathway</keyword>